<sequence length="780" mass="87887">MDTEVQEEEKKQSYHKVHPSVPISIATKSDDVQVTCYRQCEIEQRKVIGDNLGLHELLGFVGSFSANYPCRFCKAPKEIIRRQLTPDSALLRSKETFHEDLALDDTSRTGMKRSSELNNLEQFHVSENYAPDITHDFLEGIMPLEVKLVLNSLIDKGQVTLQQTKKNKPSPIPQSALKNPRGASGQKAAQMRCLCLYLPIMLGDLIDESSDEWEVLLLAVDIYKIVVAPYITRSATFFLKALIKDHHQLFLQVQEQQAQDLVSLPANLQLPVTQVMYEMNLPTASPSSSSSSLSFTNYSAATQNHLNLGDYAICSTDEAMSIPSTSSSPLLCQLESEPPSDSCPSEPDPPVPGPSTSAKSAKLSQRSSAEGPNTPPPLKRQKACLFDTEMILNQSPDGVATIEEIKRLGFVAKRTRHVLVSRLVEYLIMSYGERPESFVKAALAQSIITTFPSLRDPEGNTGFEAFYTRGVSGHPATGYLEEHLRYVRKKTKQSKARSSSSTVTAAAACSQQECSLPTEEDALMVSLMKDNKVPDEQKSRFMAETFDFRRKWIQNQERSVREILTQFPCLLEEGMIEQDFQLLHSESAEKLKEKWTTMSGHLIAYCKEMFPLWPQVLNLPGNMDTQALSSEEKSNLAFFMVPLLFEKKTRKAGSSSTSHIRNLESFIDTQLETTHMPSYLQQIDPTTRPQPFIIELFSSSKLRPQQTFTVIEKECIPHKSLIDAVDVCYKAHFIIDCAYQSNVEGTWLFFQKMIYEQNDKRIRDTPALSSFRAYLFSKKT</sequence>
<proteinExistence type="predicted"/>
<dbReference type="PANTHER" id="PTHR31025">
    <property type="entry name" value="SI:CH211-196P9.1-RELATED"/>
    <property type="match status" value="1"/>
</dbReference>
<dbReference type="AlphaFoldDB" id="A0A7M7PVF9"/>
<protein>
    <submittedName>
        <fullName evidence="2">Uncharacterized protein</fullName>
    </submittedName>
</protein>
<dbReference type="InParanoid" id="A0A7M7PVF9"/>
<feature type="compositionally biased region" description="Polar residues" evidence="1">
    <location>
        <begin position="358"/>
        <end position="371"/>
    </location>
</feature>
<dbReference type="EnsemblMetazoa" id="XM_031000001">
    <property type="protein sequence ID" value="XP_030855861"/>
    <property type="gene ID" value="LOC115929894"/>
</dbReference>
<evidence type="ECO:0000313" key="3">
    <source>
        <dbReference type="Proteomes" id="UP000007110"/>
    </source>
</evidence>
<keyword evidence="3" id="KW-1185">Reference proteome</keyword>
<dbReference type="OrthoDB" id="10066002at2759"/>
<dbReference type="OMA" id="MMEVEEC"/>
<evidence type="ECO:0000313" key="2">
    <source>
        <dbReference type="EnsemblMetazoa" id="XP_030855861"/>
    </source>
</evidence>
<dbReference type="RefSeq" id="XP_030855861.1">
    <property type="nucleotide sequence ID" value="XM_031000001.1"/>
</dbReference>
<organism evidence="2 3">
    <name type="scientific">Strongylocentrotus purpuratus</name>
    <name type="common">Purple sea urchin</name>
    <dbReference type="NCBI Taxonomy" id="7668"/>
    <lineage>
        <taxon>Eukaryota</taxon>
        <taxon>Metazoa</taxon>
        <taxon>Echinodermata</taxon>
        <taxon>Eleutherozoa</taxon>
        <taxon>Echinozoa</taxon>
        <taxon>Echinoidea</taxon>
        <taxon>Euechinoidea</taxon>
        <taxon>Echinacea</taxon>
        <taxon>Camarodonta</taxon>
        <taxon>Echinidea</taxon>
        <taxon>Strongylocentrotidae</taxon>
        <taxon>Strongylocentrotus</taxon>
    </lineage>
</organism>
<dbReference type="KEGG" id="spu:115929894"/>
<accession>A0A7M7PVF9</accession>
<reference evidence="3" key="1">
    <citation type="submission" date="2015-02" db="EMBL/GenBank/DDBJ databases">
        <title>Genome sequencing for Strongylocentrotus purpuratus.</title>
        <authorList>
            <person name="Murali S."/>
            <person name="Liu Y."/>
            <person name="Vee V."/>
            <person name="English A."/>
            <person name="Wang M."/>
            <person name="Skinner E."/>
            <person name="Han Y."/>
            <person name="Muzny D.M."/>
            <person name="Worley K.C."/>
            <person name="Gibbs R.A."/>
        </authorList>
    </citation>
    <scope>NUCLEOTIDE SEQUENCE</scope>
</reference>
<dbReference type="GeneID" id="115929894"/>
<reference evidence="2" key="2">
    <citation type="submission" date="2021-01" db="UniProtKB">
        <authorList>
            <consortium name="EnsemblMetazoa"/>
        </authorList>
    </citation>
    <scope>IDENTIFICATION</scope>
</reference>
<evidence type="ECO:0000256" key="1">
    <source>
        <dbReference type="SAM" id="MobiDB-lite"/>
    </source>
</evidence>
<name>A0A7M7PVF9_STRPU</name>
<feature type="region of interest" description="Disordered" evidence="1">
    <location>
        <begin position="163"/>
        <end position="182"/>
    </location>
</feature>
<dbReference type="PANTHER" id="PTHR31025:SF9">
    <property type="entry name" value="SI:DKEY-286J15.1"/>
    <property type="match status" value="1"/>
</dbReference>
<dbReference type="Proteomes" id="UP000007110">
    <property type="component" value="Unassembled WGS sequence"/>
</dbReference>
<feature type="compositionally biased region" description="Low complexity" evidence="1">
    <location>
        <begin position="335"/>
        <end position="345"/>
    </location>
</feature>
<feature type="region of interest" description="Disordered" evidence="1">
    <location>
        <begin position="325"/>
        <end position="380"/>
    </location>
</feature>